<protein>
    <submittedName>
        <fullName evidence="1">Uncharacterized protein</fullName>
    </submittedName>
</protein>
<sequence length="26" mass="3138">MHLNILSLRIFSFPNKNLLIQRLLSR</sequence>
<reference evidence="1" key="2">
    <citation type="journal article" date="2015" name="Fish Shellfish Immunol.">
        <title>Early steps in the European eel (Anguilla anguilla)-Vibrio vulnificus interaction in the gills: Role of the RtxA13 toxin.</title>
        <authorList>
            <person name="Callol A."/>
            <person name="Pajuelo D."/>
            <person name="Ebbesson L."/>
            <person name="Teles M."/>
            <person name="MacKenzie S."/>
            <person name="Amaro C."/>
        </authorList>
    </citation>
    <scope>NUCLEOTIDE SEQUENCE</scope>
</reference>
<organism evidence="1">
    <name type="scientific">Anguilla anguilla</name>
    <name type="common">European freshwater eel</name>
    <name type="synonym">Muraena anguilla</name>
    <dbReference type="NCBI Taxonomy" id="7936"/>
    <lineage>
        <taxon>Eukaryota</taxon>
        <taxon>Metazoa</taxon>
        <taxon>Chordata</taxon>
        <taxon>Craniata</taxon>
        <taxon>Vertebrata</taxon>
        <taxon>Euteleostomi</taxon>
        <taxon>Actinopterygii</taxon>
        <taxon>Neopterygii</taxon>
        <taxon>Teleostei</taxon>
        <taxon>Anguilliformes</taxon>
        <taxon>Anguillidae</taxon>
        <taxon>Anguilla</taxon>
    </lineage>
</organism>
<name>A0A0E9SRN0_ANGAN</name>
<reference evidence="1" key="1">
    <citation type="submission" date="2014-11" db="EMBL/GenBank/DDBJ databases">
        <authorList>
            <person name="Amaro Gonzalez C."/>
        </authorList>
    </citation>
    <scope>NUCLEOTIDE SEQUENCE</scope>
</reference>
<dbReference type="AlphaFoldDB" id="A0A0E9SRN0"/>
<evidence type="ECO:0000313" key="1">
    <source>
        <dbReference type="EMBL" id="JAH43966.1"/>
    </source>
</evidence>
<proteinExistence type="predicted"/>
<dbReference type="EMBL" id="GBXM01064611">
    <property type="protein sequence ID" value="JAH43966.1"/>
    <property type="molecule type" value="Transcribed_RNA"/>
</dbReference>
<accession>A0A0E9SRN0</accession>